<dbReference type="OrthoDB" id="46529at2759"/>
<dbReference type="AlphaFoldDB" id="A0A6A4R363"/>
<reference evidence="4" key="1">
    <citation type="journal article" date="2020" name="Nat. Commun.">
        <title>Genome sequence of the cluster root forming white lupin.</title>
        <authorList>
            <person name="Hufnagel B."/>
            <person name="Marques A."/>
            <person name="Soriano A."/>
            <person name="Marques L."/>
            <person name="Divol F."/>
            <person name="Doumas P."/>
            <person name="Sallet E."/>
            <person name="Mancinotti D."/>
            <person name="Carrere S."/>
            <person name="Marande W."/>
            <person name="Arribat S."/>
            <person name="Keller J."/>
            <person name="Huneau C."/>
            <person name="Blein T."/>
            <person name="Aime D."/>
            <person name="Laguerre M."/>
            <person name="Taylor J."/>
            <person name="Schubert V."/>
            <person name="Nelson M."/>
            <person name="Geu-Flores F."/>
            <person name="Crespi M."/>
            <person name="Gallardo-Guerrero K."/>
            <person name="Delaux P.-M."/>
            <person name="Salse J."/>
            <person name="Berges H."/>
            <person name="Guyot R."/>
            <person name="Gouzy J."/>
            <person name="Peret B."/>
        </authorList>
    </citation>
    <scope>NUCLEOTIDE SEQUENCE [LARGE SCALE GENOMIC DNA]</scope>
    <source>
        <strain evidence="4">cv. Amiga</strain>
    </source>
</reference>
<evidence type="ECO:0000256" key="1">
    <source>
        <dbReference type="ARBA" id="ARBA00022801"/>
    </source>
</evidence>
<keyword evidence="2" id="KW-0472">Membrane</keyword>
<proteinExistence type="predicted"/>
<evidence type="ECO:0000313" key="4">
    <source>
        <dbReference type="Proteomes" id="UP000447434"/>
    </source>
</evidence>
<dbReference type="Gene3D" id="3.10.129.10">
    <property type="entry name" value="Hotdog Thioesterase"/>
    <property type="match status" value="1"/>
</dbReference>
<dbReference type="InterPro" id="IPR029069">
    <property type="entry name" value="HotDog_dom_sf"/>
</dbReference>
<dbReference type="EMBL" id="WOCE01000001">
    <property type="protein sequence ID" value="KAE9621375.1"/>
    <property type="molecule type" value="Genomic_DNA"/>
</dbReference>
<keyword evidence="2" id="KW-0812">Transmembrane</keyword>
<dbReference type="GO" id="GO:0047617">
    <property type="term" value="F:fatty acyl-CoA hydrolase activity"/>
    <property type="evidence" value="ECO:0007669"/>
    <property type="project" value="InterPro"/>
</dbReference>
<dbReference type="PANTHER" id="PTHR21660:SF1">
    <property type="entry name" value="ACYL-COENZYME A THIOESTERASE 13"/>
    <property type="match status" value="1"/>
</dbReference>
<accession>A0A6A4R363</accession>
<comment type="caution">
    <text evidence="3">The sequence shown here is derived from an EMBL/GenBank/DDBJ whole genome shotgun (WGS) entry which is preliminary data.</text>
</comment>
<keyword evidence="2" id="KW-1133">Transmembrane helix</keyword>
<gene>
    <name evidence="3" type="ORF">Lalb_Chr01g0013011</name>
</gene>
<sequence length="102" mass="11547">MENSSELKLTQKWIKYIADGSVGHEIEASSTKGIRVVKAHKGFILCDLTIHNGLLDQNGNWYVGEIATLVDTIGAWALHFTMSLLISLYHITPHQKFRKRLK</sequence>
<keyword evidence="1" id="KW-0378">Hydrolase</keyword>
<dbReference type="PANTHER" id="PTHR21660">
    <property type="entry name" value="THIOESTERASE SUPERFAMILY MEMBER-RELATED"/>
    <property type="match status" value="1"/>
</dbReference>
<organism evidence="3 4">
    <name type="scientific">Lupinus albus</name>
    <name type="common">White lupine</name>
    <name type="synonym">Lupinus termis</name>
    <dbReference type="NCBI Taxonomy" id="3870"/>
    <lineage>
        <taxon>Eukaryota</taxon>
        <taxon>Viridiplantae</taxon>
        <taxon>Streptophyta</taxon>
        <taxon>Embryophyta</taxon>
        <taxon>Tracheophyta</taxon>
        <taxon>Spermatophyta</taxon>
        <taxon>Magnoliopsida</taxon>
        <taxon>eudicotyledons</taxon>
        <taxon>Gunneridae</taxon>
        <taxon>Pentapetalae</taxon>
        <taxon>rosids</taxon>
        <taxon>fabids</taxon>
        <taxon>Fabales</taxon>
        <taxon>Fabaceae</taxon>
        <taxon>Papilionoideae</taxon>
        <taxon>50 kb inversion clade</taxon>
        <taxon>genistoids sensu lato</taxon>
        <taxon>core genistoids</taxon>
        <taxon>Genisteae</taxon>
        <taxon>Lupinus</taxon>
    </lineage>
</organism>
<evidence type="ECO:0000256" key="2">
    <source>
        <dbReference type="SAM" id="Phobius"/>
    </source>
</evidence>
<name>A0A6A4R363_LUPAL</name>
<protein>
    <submittedName>
        <fullName evidence="3">Putative HotDog domain-containing protein</fullName>
    </submittedName>
</protein>
<feature type="transmembrane region" description="Helical" evidence="2">
    <location>
        <begin position="73"/>
        <end position="92"/>
    </location>
</feature>
<keyword evidence="4" id="KW-1185">Reference proteome</keyword>
<dbReference type="InterPro" id="IPR039298">
    <property type="entry name" value="ACOT13"/>
</dbReference>
<evidence type="ECO:0000313" key="3">
    <source>
        <dbReference type="EMBL" id="KAE9621375.1"/>
    </source>
</evidence>
<dbReference type="SUPFAM" id="SSF54637">
    <property type="entry name" value="Thioesterase/thiol ester dehydrase-isomerase"/>
    <property type="match status" value="1"/>
</dbReference>
<dbReference type="Proteomes" id="UP000447434">
    <property type="component" value="Chromosome 1"/>
</dbReference>